<feature type="domain" description="General secretion pathway GspH" evidence="12">
    <location>
        <begin position="56"/>
        <end position="181"/>
    </location>
</feature>
<dbReference type="SUPFAM" id="SSF54523">
    <property type="entry name" value="Pili subunits"/>
    <property type="match status" value="1"/>
</dbReference>
<dbReference type="AlphaFoldDB" id="A0A7C9LYX4"/>
<evidence type="ECO:0000256" key="3">
    <source>
        <dbReference type="ARBA" id="ARBA00022475"/>
    </source>
</evidence>
<comment type="subcellular location">
    <subcellularLocation>
        <location evidence="1">Cell inner membrane</location>
        <topology evidence="1">Single-pass membrane protein</topology>
    </subcellularLocation>
</comment>
<dbReference type="GO" id="GO:0005886">
    <property type="term" value="C:plasma membrane"/>
    <property type="evidence" value="ECO:0007669"/>
    <property type="project" value="UniProtKB-SubCell"/>
</dbReference>
<evidence type="ECO:0000256" key="9">
    <source>
        <dbReference type="ARBA" id="ARBA00025772"/>
    </source>
</evidence>
<keyword evidence="5" id="KW-0997">Cell inner membrane</keyword>
<evidence type="ECO:0000256" key="10">
    <source>
        <dbReference type="ARBA" id="ARBA00030775"/>
    </source>
</evidence>
<dbReference type="InterPro" id="IPR012902">
    <property type="entry name" value="N_methyl_site"/>
</dbReference>
<evidence type="ECO:0000313" key="13">
    <source>
        <dbReference type="EMBL" id="MUV15525.1"/>
    </source>
</evidence>
<comment type="similarity">
    <text evidence="9">Belongs to the GSP H family.</text>
</comment>
<keyword evidence="6 11" id="KW-0812">Transmembrane</keyword>
<organism evidence="13 14">
    <name type="scientific">Noviluteimonas gilva</name>
    <dbReference type="NCBI Taxonomy" id="2682097"/>
    <lineage>
        <taxon>Bacteria</taxon>
        <taxon>Pseudomonadati</taxon>
        <taxon>Pseudomonadota</taxon>
        <taxon>Gammaproteobacteria</taxon>
        <taxon>Lysobacterales</taxon>
        <taxon>Lysobacteraceae</taxon>
        <taxon>Noviluteimonas</taxon>
    </lineage>
</organism>
<feature type="transmembrane region" description="Helical" evidence="11">
    <location>
        <begin position="21"/>
        <end position="44"/>
    </location>
</feature>
<keyword evidence="14" id="KW-1185">Reference proteome</keyword>
<sequence length="198" mass="20566">MDNTEEARMPRDKRARRAPGFTLVELIVAMTVFAILATLAVPAFTVYFEKARLRGAADAVVALVAEARLAAVTQARAVSVRFSGQGAQWCVGAREASLPSVGMPMTGLDACDCLAGGDTCVVDARRAVVASALHRGVLLPSPMEAFAFDGATGMRAGDADAVRLVSRSGRFALRIAISPLGHASVCSNSGTIAGIRSC</sequence>
<evidence type="ECO:0000313" key="14">
    <source>
        <dbReference type="Proteomes" id="UP000479692"/>
    </source>
</evidence>
<dbReference type="NCBIfam" id="TIGR02532">
    <property type="entry name" value="IV_pilin_GFxxxE"/>
    <property type="match status" value="1"/>
</dbReference>
<evidence type="ECO:0000256" key="4">
    <source>
        <dbReference type="ARBA" id="ARBA00022481"/>
    </source>
</evidence>
<evidence type="ECO:0000256" key="2">
    <source>
        <dbReference type="ARBA" id="ARBA00021549"/>
    </source>
</evidence>
<reference evidence="13 14" key="1">
    <citation type="submission" date="2019-12" db="EMBL/GenBank/DDBJ databases">
        <authorList>
            <person name="Xu J."/>
        </authorList>
    </citation>
    <scope>NUCLEOTIDE SEQUENCE [LARGE SCALE GENOMIC DNA]</scope>
    <source>
        <strain evidence="13 14">HX-5-24</strain>
    </source>
</reference>
<evidence type="ECO:0000256" key="7">
    <source>
        <dbReference type="ARBA" id="ARBA00022989"/>
    </source>
</evidence>
<protein>
    <recommendedName>
        <fullName evidence="2">Type II secretion system protein H</fullName>
    </recommendedName>
    <alternativeName>
        <fullName evidence="10">General secretion pathway protein H</fullName>
    </alternativeName>
</protein>
<evidence type="ECO:0000256" key="11">
    <source>
        <dbReference type="SAM" id="Phobius"/>
    </source>
</evidence>
<dbReference type="GO" id="GO:0015628">
    <property type="term" value="P:protein secretion by the type II secretion system"/>
    <property type="evidence" value="ECO:0007669"/>
    <property type="project" value="InterPro"/>
</dbReference>
<dbReference type="InterPro" id="IPR022346">
    <property type="entry name" value="T2SS_GspH"/>
</dbReference>
<comment type="caution">
    <text evidence="13">The sequence shown here is derived from an EMBL/GenBank/DDBJ whole genome shotgun (WGS) entry which is preliminary data.</text>
</comment>
<evidence type="ECO:0000259" key="12">
    <source>
        <dbReference type="Pfam" id="PF12019"/>
    </source>
</evidence>
<keyword evidence="4" id="KW-0488">Methylation</keyword>
<dbReference type="Pfam" id="PF07963">
    <property type="entry name" value="N_methyl"/>
    <property type="match status" value="1"/>
</dbReference>
<proteinExistence type="inferred from homology"/>
<name>A0A7C9LYX4_9GAMM</name>
<gene>
    <name evidence="13" type="ORF">GN331_15075</name>
</gene>
<keyword evidence="3" id="KW-1003">Cell membrane</keyword>
<dbReference type="GO" id="GO:0015627">
    <property type="term" value="C:type II protein secretion system complex"/>
    <property type="evidence" value="ECO:0007669"/>
    <property type="project" value="InterPro"/>
</dbReference>
<dbReference type="Proteomes" id="UP000479692">
    <property type="component" value="Unassembled WGS sequence"/>
</dbReference>
<dbReference type="Pfam" id="PF12019">
    <property type="entry name" value="GspH"/>
    <property type="match status" value="1"/>
</dbReference>
<dbReference type="EMBL" id="WOXT01000005">
    <property type="protein sequence ID" value="MUV15525.1"/>
    <property type="molecule type" value="Genomic_DNA"/>
</dbReference>
<evidence type="ECO:0000256" key="6">
    <source>
        <dbReference type="ARBA" id="ARBA00022692"/>
    </source>
</evidence>
<evidence type="ECO:0000256" key="5">
    <source>
        <dbReference type="ARBA" id="ARBA00022519"/>
    </source>
</evidence>
<keyword evidence="7 11" id="KW-1133">Transmembrane helix</keyword>
<keyword evidence="8 11" id="KW-0472">Membrane</keyword>
<dbReference type="RefSeq" id="WP_156643109.1">
    <property type="nucleotide sequence ID" value="NZ_WOXT01000005.1"/>
</dbReference>
<dbReference type="Gene3D" id="3.30.700.10">
    <property type="entry name" value="Glycoprotein, Type 4 Pilin"/>
    <property type="match status" value="1"/>
</dbReference>
<accession>A0A7C9LYX4</accession>
<evidence type="ECO:0000256" key="1">
    <source>
        <dbReference type="ARBA" id="ARBA00004377"/>
    </source>
</evidence>
<dbReference type="InterPro" id="IPR045584">
    <property type="entry name" value="Pilin-like"/>
</dbReference>
<evidence type="ECO:0000256" key="8">
    <source>
        <dbReference type="ARBA" id="ARBA00023136"/>
    </source>
</evidence>